<evidence type="ECO:0000256" key="1">
    <source>
        <dbReference type="SAM" id="MobiDB-lite"/>
    </source>
</evidence>
<evidence type="ECO:0000259" key="2">
    <source>
        <dbReference type="Pfam" id="PF01936"/>
    </source>
</evidence>
<dbReference type="Gene3D" id="3.40.50.1010">
    <property type="entry name" value="5'-nuclease"/>
    <property type="match status" value="1"/>
</dbReference>
<proteinExistence type="predicted"/>
<protein>
    <submittedName>
        <fullName evidence="3">NYN domain-containing protein</fullName>
    </submittedName>
</protein>
<dbReference type="Pfam" id="PF01936">
    <property type="entry name" value="NYN"/>
    <property type="match status" value="1"/>
</dbReference>
<comment type="caution">
    <text evidence="3">The sequence shown here is derived from an EMBL/GenBank/DDBJ whole genome shotgun (WGS) entry which is preliminary data.</text>
</comment>
<dbReference type="AlphaFoldDB" id="A0A6M1U5G9"/>
<reference evidence="3 4" key="1">
    <citation type="submission" date="2020-02" db="EMBL/GenBank/DDBJ databases">
        <title>Rhodobacter translucens sp. nov., a novel bacterium isolated from activated sludge.</title>
        <authorList>
            <person name="Liu J."/>
        </authorList>
    </citation>
    <scope>NUCLEOTIDE SEQUENCE [LARGE SCALE GENOMIC DNA]</scope>
    <source>
        <strain evidence="3 4">HX-7-19</strain>
    </source>
</reference>
<dbReference type="RefSeq" id="WP_165047386.1">
    <property type="nucleotide sequence ID" value="NZ_JAALFE010000003.1"/>
</dbReference>
<dbReference type="EMBL" id="JAALFE010000003">
    <property type="protein sequence ID" value="NGQ90143.1"/>
    <property type="molecule type" value="Genomic_DNA"/>
</dbReference>
<organism evidence="3 4">
    <name type="scientific">Paragemmobacter kunshanensis</name>
    <dbReference type="NCBI Taxonomy" id="2583234"/>
    <lineage>
        <taxon>Bacteria</taxon>
        <taxon>Pseudomonadati</taxon>
        <taxon>Pseudomonadota</taxon>
        <taxon>Alphaproteobacteria</taxon>
        <taxon>Rhodobacterales</taxon>
        <taxon>Paracoccaceae</taxon>
        <taxon>Paragemmobacter</taxon>
    </lineage>
</organism>
<dbReference type="GO" id="GO:0004540">
    <property type="term" value="F:RNA nuclease activity"/>
    <property type="evidence" value="ECO:0007669"/>
    <property type="project" value="InterPro"/>
</dbReference>
<name>A0A6M1U5G9_9RHOB</name>
<evidence type="ECO:0000313" key="3">
    <source>
        <dbReference type="EMBL" id="NGQ90143.1"/>
    </source>
</evidence>
<feature type="domain" description="NYN" evidence="2">
    <location>
        <begin position="14"/>
        <end position="132"/>
    </location>
</feature>
<dbReference type="Proteomes" id="UP000474758">
    <property type="component" value="Unassembled WGS sequence"/>
</dbReference>
<gene>
    <name evidence="3" type="ORF">G5V65_04485</name>
</gene>
<sequence length="224" mass="23991">MTAFSPLPSQTKARVAVFIDGDHIPPSSRPSIALEAARLGSVASTQLFCDLSLRSDWAAETGIDTTHCKGRPGKNSADISLCIAALDLAYRGLATAFLIASNDRDFEPLIRHLHRIGCTAIQIRSQPATSTEAAKTMPAPQSASPPAPALAADSGSLLEKVRAAIKAHGGPDGITIAALNPLLHRQGVRISLQPEKSWRKWLQARPQHFTCDPKGPQSRVRLVR</sequence>
<dbReference type="PANTHER" id="PTHR35811:SF1">
    <property type="entry name" value="HTH OST-TYPE DOMAIN-CONTAINING PROTEIN"/>
    <property type="match status" value="1"/>
</dbReference>
<dbReference type="InterPro" id="IPR021139">
    <property type="entry name" value="NYN"/>
</dbReference>
<accession>A0A6M1U5G9</accession>
<feature type="region of interest" description="Disordered" evidence="1">
    <location>
        <begin position="127"/>
        <end position="151"/>
    </location>
</feature>
<dbReference type="PANTHER" id="PTHR35811">
    <property type="entry name" value="SLR1870 PROTEIN"/>
    <property type="match status" value="1"/>
</dbReference>
<keyword evidence="4" id="KW-1185">Reference proteome</keyword>
<dbReference type="CDD" id="cd11297">
    <property type="entry name" value="PIN_LabA-like_N_1"/>
    <property type="match status" value="1"/>
</dbReference>
<evidence type="ECO:0000313" key="4">
    <source>
        <dbReference type="Proteomes" id="UP000474758"/>
    </source>
</evidence>